<dbReference type="EMBL" id="CP033012">
    <property type="protein sequence ID" value="QCI19404.1"/>
    <property type="molecule type" value="Genomic_DNA"/>
</dbReference>
<accession>A0A4D6XY49</accession>
<evidence type="ECO:0000256" key="2">
    <source>
        <dbReference type="PROSITE-ProRule" id="PRU00464"/>
    </source>
</evidence>
<dbReference type="Pfam" id="PF01230">
    <property type="entry name" value="HIT"/>
    <property type="match status" value="1"/>
</dbReference>
<evidence type="ECO:0000259" key="3">
    <source>
        <dbReference type="PROSITE" id="PS51084"/>
    </source>
</evidence>
<dbReference type="SUPFAM" id="SSF54197">
    <property type="entry name" value="HIT-like"/>
    <property type="match status" value="1"/>
</dbReference>
<dbReference type="PROSITE" id="PS00892">
    <property type="entry name" value="HIT_1"/>
    <property type="match status" value="1"/>
</dbReference>
<evidence type="ECO:0000313" key="4">
    <source>
        <dbReference type="EMBL" id="QCI19404.1"/>
    </source>
</evidence>
<name>A0A4D6XY49_9GAMM</name>
<comment type="caution">
    <text evidence="2">Lacks conserved residue(s) required for the propagation of feature annotation.</text>
</comment>
<dbReference type="PRINTS" id="PR00332">
    <property type="entry name" value="HISTRIAD"/>
</dbReference>
<dbReference type="InterPro" id="IPR011146">
    <property type="entry name" value="HIT-like"/>
</dbReference>
<evidence type="ECO:0000256" key="1">
    <source>
        <dbReference type="PIRSR" id="PIRSR601310-1"/>
    </source>
</evidence>
<sequence length="120" mass="13830">MDTSNEKKSIIFKNIILRKCFAIIEYQDELITAFEDKNKLAPIHILIVPNNYIQSMAYVKSKNKLLLGHMLYVATKLAKKFNISKNGYRIIINCNKHGGQEIPYLHIHLLGGKKLSNHFC</sequence>
<dbReference type="Gene3D" id="3.30.428.10">
    <property type="entry name" value="HIT-like"/>
    <property type="match status" value="1"/>
</dbReference>
<gene>
    <name evidence="4" type="ORF">D9V65_01450</name>
</gene>
<evidence type="ECO:0000313" key="5">
    <source>
        <dbReference type="Proteomes" id="UP000298677"/>
    </source>
</evidence>
<proteinExistence type="predicted"/>
<reference evidence="4 5" key="1">
    <citation type="submission" date="2018-10" db="EMBL/GenBank/DDBJ databases">
        <title>Comparative functional genomics of the obligate endosymbiont Buchnera aphidicola.</title>
        <authorList>
            <person name="Chong R.A."/>
        </authorList>
    </citation>
    <scope>NUCLEOTIDE SEQUENCE [LARGE SCALE GENOMIC DNA]</scope>
    <source>
        <strain evidence="4 5">Aoe</strain>
    </source>
</reference>
<dbReference type="InterPro" id="IPR036265">
    <property type="entry name" value="HIT-like_sf"/>
</dbReference>
<feature type="active site" description="Tele-AMP-histidine intermediate" evidence="1">
    <location>
        <position position="106"/>
    </location>
</feature>
<dbReference type="PANTHER" id="PTHR23089">
    <property type="entry name" value="HISTIDINE TRIAD HIT PROTEIN"/>
    <property type="match status" value="1"/>
</dbReference>
<dbReference type="InterPro" id="IPR019808">
    <property type="entry name" value="Histidine_triad_CS"/>
</dbReference>
<dbReference type="Proteomes" id="UP000298677">
    <property type="component" value="Chromosome"/>
</dbReference>
<dbReference type="OrthoDB" id="9784774at2"/>
<organism evidence="4 5">
    <name type="scientific">Buchnera aphidicola</name>
    <name type="common">Anoecia oenotherae</name>
    <dbReference type="NCBI Taxonomy" id="1241833"/>
    <lineage>
        <taxon>Bacteria</taxon>
        <taxon>Pseudomonadati</taxon>
        <taxon>Pseudomonadota</taxon>
        <taxon>Gammaproteobacteria</taxon>
        <taxon>Enterobacterales</taxon>
        <taxon>Erwiniaceae</taxon>
        <taxon>Buchnera</taxon>
    </lineage>
</organism>
<dbReference type="InterPro" id="IPR001310">
    <property type="entry name" value="Histidine_triad_HIT"/>
</dbReference>
<feature type="domain" description="HIT" evidence="3">
    <location>
        <begin position="11"/>
        <end position="119"/>
    </location>
</feature>
<dbReference type="PROSITE" id="PS51084">
    <property type="entry name" value="HIT_2"/>
    <property type="match status" value="1"/>
</dbReference>
<dbReference type="GO" id="GO:0003824">
    <property type="term" value="F:catalytic activity"/>
    <property type="evidence" value="ECO:0007669"/>
    <property type="project" value="InterPro"/>
</dbReference>
<dbReference type="RefSeq" id="WP_158341813.1">
    <property type="nucleotide sequence ID" value="NZ_CP033012.1"/>
</dbReference>
<protein>
    <submittedName>
        <fullName evidence="4">HIT domain-containing protein</fullName>
    </submittedName>
</protein>
<dbReference type="AlphaFoldDB" id="A0A4D6XY49"/>
<keyword evidence="5" id="KW-1185">Reference proteome</keyword>